<sequence>MAAKIENLFKKKPRQILLPGLFFHREDKKIWVIFLRFRKDKKFNAKNQTFPDNYQGKRFKELWNKD</sequence>
<dbReference type="AlphaFoldDB" id="A0A831LU41"/>
<accession>A0A831LU41</accession>
<reference evidence="1" key="1">
    <citation type="journal article" date="2020" name="mSystems">
        <title>Genome- and Community-Level Interaction Insights into Carbon Utilization and Element Cycling Functions of Hydrothermarchaeota in Hydrothermal Sediment.</title>
        <authorList>
            <person name="Zhou Z."/>
            <person name="Liu Y."/>
            <person name="Xu W."/>
            <person name="Pan J."/>
            <person name="Luo Z.H."/>
            <person name="Li M."/>
        </authorList>
    </citation>
    <scope>NUCLEOTIDE SEQUENCE [LARGE SCALE GENOMIC DNA]</scope>
    <source>
        <strain evidence="1">SpSt-1217</strain>
    </source>
</reference>
<gene>
    <name evidence="1" type="ORF">ENN90_15325</name>
</gene>
<proteinExistence type="predicted"/>
<name>A0A831LU41_9BACT</name>
<dbReference type="Proteomes" id="UP000886047">
    <property type="component" value="Unassembled WGS sequence"/>
</dbReference>
<evidence type="ECO:0000313" key="1">
    <source>
        <dbReference type="EMBL" id="HDR52967.1"/>
    </source>
</evidence>
<organism evidence="1">
    <name type="scientific">Mariniphaga anaerophila</name>
    <dbReference type="NCBI Taxonomy" id="1484053"/>
    <lineage>
        <taxon>Bacteria</taxon>
        <taxon>Pseudomonadati</taxon>
        <taxon>Bacteroidota</taxon>
        <taxon>Bacteroidia</taxon>
        <taxon>Marinilabiliales</taxon>
        <taxon>Prolixibacteraceae</taxon>
        <taxon>Mariniphaga</taxon>
    </lineage>
</organism>
<comment type="caution">
    <text evidence="1">The sequence shown here is derived from an EMBL/GenBank/DDBJ whole genome shotgun (WGS) entry which is preliminary data.</text>
</comment>
<protein>
    <submittedName>
        <fullName evidence="1">Uncharacterized protein</fullName>
    </submittedName>
</protein>
<dbReference type="EMBL" id="DSDK01000859">
    <property type="protein sequence ID" value="HDR52967.1"/>
    <property type="molecule type" value="Genomic_DNA"/>
</dbReference>